<evidence type="ECO:0000256" key="4">
    <source>
        <dbReference type="ARBA" id="ARBA00023157"/>
    </source>
</evidence>
<dbReference type="AlphaFoldDB" id="A0A7W3TD52"/>
<feature type="active site" description="Proton donor" evidence="8">
    <location>
        <position position="327"/>
    </location>
</feature>
<dbReference type="PROSITE" id="PS51173">
    <property type="entry name" value="CBM2"/>
    <property type="match status" value="1"/>
</dbReference>
<accession>A0A7W3TD52</accession>
<evidence type="ECO:0000256" key="9">
    <source>
        <dbReference type="PIRSR" id="PIRSR001100-2"/>
    </source>
</evidence>
<feature type="signal peptide" evidence="11">
    <location>
        <begin position="1"/>
        <end position="31"/>
    </location>
</feature>
<dbReference type="EC" id="3.2.1.-" evidence="11"/>
<evidence type="ECO:0000256" key="3">
    <source>
        <dbReference type="ARBA" id="ARBA00023001"/>
    </source>
</evidence>
<proteinExistence type="inferred from homology"/>
<dbReference type="EMBL" id="VKHT01000259">
    <property type="protein sequence ID" value="MBB0244532.1"/>
    <property type="molecule type" value="Genomic_DNA"/>
</dbReference>
<protein>
    <recommendedName>
        <fullName evidence="11">Glucanase</fullName>
        <ecNumber evidence="11">3.2.1.-</ecNumber>
    </recommendedName>
</protein>
<organism evidence="14 15">
    <name type="scientific">Streptomyces alkaliphilus</name>
    <dbReference type="NCBI Taxonomy" id="1472722"/>
    <lineage>
        <taxon>Bacteria</taxon>
        <taxon>Bacillati</taxon>
        <taxon>Actinomycetota</taxon>
        <taxon>Actinomycetes</taxon>
        <taxon>Kitasatosporales</taxon>
        <taxon>Streptomycetaceae</taxon>
        <taxon>Streptomyces</taxon>
    </lineage>
</organism>
<feature type="compositionally biased region" description="Gly residues" evidence="12">
    <location>
        <begin position="150"/>
        <end position="190"/>
    </location>
</feature>
<evidence type="ECO:0000313" key="15">
    <source>
        <dbReference type="Proteomes" id="UP000538929"/>
    </source>
</evidence>
<evidence type="ECO:0000256" key="6">
    <source>
        <dbReference type="ARBA" id="ARBA00023295"/>
    </source>
</evidence>
<keyword evidence="5 11" id="KW-0119">Carbohydrate metabolism</keyword>
<keyword evidence="2 11" id="KW-0378">Hydrolase</keyword>
<dbReference type="Pfam" id="PF00553">
    <property type="entry name" value="CBM_2"/>
    <property type="match status" value="1"/>
</dbReference>
<keyword evidence="3 11" id="KW-0136">Cellulose degradation</keyword>
<dbReference type="InterPro" id="IPR008965">
    <property type="entry name" value="CBM2/CBM3_carb-bd_dom_sf"/>
</dbReference>
<feature type="active site" description="Proton acceptor" evidence="8">
    <location>
        <position position="551"/>
    </location>
</feature>
<dbReference type="InterPro" id="IPR006311">
    <property type="entry name" value="TAT_signal"/>
</dbReference>
<gene>
    <name evidence="14" type="ORF">FNQ90_10550</name>
</gene>
<dbReference type="PANTHER" id="PTHR34876">
    <property type="match status" value="1"/>
</dbReference>
<feature type="binding site" evidence="9">
    <location>
        <position position="380"/>
    </location>
    <ligand>
        <name>substrate</name>
    </ligand>
</feature>
<evidence type="ECO:0000256" key="10">
    <source>
        <dbReference type="PROSITE-ProRule" id="PRU10056"/>
    </source>
</evidence>
<feature type="active site" evidence="10">
    <location>
        <position position="280"/>
    </location>
</feature>
<feature type="binding site" evidence="9">
    <location>
        <position position="383"/>
    </location>
    <ligand>
        <name>substrate</name>
    </ligand>
</feature>
<dbReference type="SMART" id="SM00637">
    <property type="entry name" value="CBD_II"/>
    <property type="match status" value="1"/>
</dbReference>
<feature type="binding site" evidence="9">
    <location>
        <position position="230"/>
    </location>
    <ligand>
        <name>substrate</name>
    </ligand>
</feature>
<dbReference type="PROSITE" id="PS00561">
    <property type="entry name" value="CBM2_A"/>
    <property type="match status" value="1"/>
</dbReference>
<keyword evidence="7 11" id="KW-0624">Polysaccharide degradation</keyword>
<dbReference type="PIRSF" id="PIRSF001100">
    <property type="entry name" value="Beta_cellobiohydrolase"/>
    <property type="match status" value="1"/>
</dbReference>
<reference evidence="15" key="1">
    <citation type="submission" date="2019-10" db="EMBL/GenBank/DDBJ databases">
        <title>Streptomyces sp. nov., a novel actinobacterium isolated from alkaline environment.</title>
        <authorList>
            <person name="Golinska P."/>
        </authorList>
    </citation>
    <scope>NUCLEOTIDE SEQUENCE [LARGE SCALE GENOMIC DNA]</scope>
    <source>
        <strain evidence="15">DSM 42118</strain>
    </source>
</reference>
<feature type="binding site" evidence="9">
    <location>
        <position position="549"/>
    </location>
    <ligand>
        <name>substrate</name>
    </ligand>
</feature>
<dbReference type="RefSeq" id="WP_182606145.1">
    <property type="nucleotide sequence ID" value="NZ_VKHT01000259.1"/>
</dbReference>
<feature type="region of interest" description="Disordered" evidence="12">
    <location>
        <begin position="150"/>
        <end position="199"/>
    </location>
</feature>
<dbReference type="Pfam" id="PF01341">
    <property type="entry name" value="Glyco_hydro_6"/>
    <property type="match status" value="1"/>
</dbReference>
<comment type="caution">
    <text evidence="14">The sequence shown here is derived from an EMBL/GenBank/DDBJ whole genome shotgun (WGS) entry which is preliminary data.</text>
</comment>
<dbReference type="InterPro" id="IPR012291">
    <property type="entry name" value="CBM2_carb-bd_dom_sf"/>
</dbReference>
<evidence type="ECO:0000259" key="13">
    <source>
        <dbReference type="PROSITE" id="PS51173"/>
    </source>
</evidence>
<keyword evidence="6 11" id="KW-0326">Glycosidase</keyword>
<dbReference type="Gene3D" id="2.60.40.290">
    <property type="match status" value="1"/>
</dbReference>
<dbReference type="SUPFAM" id="SSF51989">
    <property type="entry name" value="Glycosyl hydrolases family 6, cellulases"/>
    <property type="match status" value="1"/>
</dbReference>
<feature type="binding site" evidence="9">
    <location>
        <position position="518"/>
    </location>
    <ligand>
        <name>substrate</name>
    </ligand>
</feature>
<dbReference type="SUPFAM" id="SSF49384">
    <property type="entry name" value="Carbohydrate-binding domain"/>
    <property type="match status" value="1"/>
</dbReference>
<keyword evidence="1 11" id="KW-0732">Signal</keyword>
<feature type="binding site" evidence="9">
    <location>
        <position position="545"/>
    </location>
    <ligand>
        <name>substrate</name>
    </ligand>
</feature>
<evidence type="ECO:0000256" key="8">
    <source>
        <dbReference type="PIRSR" id="PIRSR001100-1"/>
    </source>
</evidence>
<dbReference type="PANTHER" id="PTHR34876:SF4">
    <property type="entry name" value="1,4-BETA-D-GLUCAN CELLOBIOHYDROLASE C-RELATED"/>
    <property type="match status" value="1"/>
</dbReference>
<evidence type="ECO:0000256" key="1">
    <source>
        <dbReference type="ARBA" id="ARBA00022729"/>
    </source>
</evidence>
<feature type="chain" id="PRO_5039750417" description="Glucanase" evidence="11">
    <location>
        <begin position="32"/>
        <end position="613"/>
    </location>
</feature>
<dbReference type="Proteomes" id="UP000538929">
    <property type="component" value="Unassembled WGS sequence"/>
</dbReference>
<dbReference type="GO" id="GO:0030247">
    <property type="term" value="F:polysaccharide binding"/>
    <property type="evidence" value="ECO:0007669"/>
    <property type="project" value="UniProtKB-UniRule"/>
</dbReference>
<evidence type="ECO:0000256" key="7">
    <source>
        <dbReference type="ARBA" id="ARBA00023326"/>
    </source>
</evidence>
<evidence type="ECO:0000256" key="5">
    <source>
        <dbReference type="ARBA" id="ARBA00023277"/>
    </source>
</evidence>
<dbReference type="InterPro" id="IPR018366">
    <property type="entry name" value="CBM2_CS"/>
</dbReference>
<dbReference type="InterPro" id="IPR016288">
    <property type="entry name" value="Beta_cellobiohydrolase"/>
</dbReference>
<dbReference type="PRINTS" id="PR00733">
    <property type="entry name" value="GLHYDRLASE6"/>
</dbReference>
<feature type="binding site" evidence="9">
    <location>
        <position position="232"/>
    </location>
    <ligand>
        <name>substrate</name>
    </ligand>
</feature>
<dbReference type="PROSITE" id="PS00655">
    <property type="entry name" value="GLYCOSYL_HYDROL_F6_1"/>
    <property type="match status" value="1"/>
</dbReference>
<feature type="binding site" evidence="9">
    <location>
        <position position="420"/>
    </location>
    <ligand>
        <name>substrate</name>
    </ligand>
</feature>
<dbReference type="InterPro" id="IPR001919">
    <property type="entry name" value="CBD2"/>
</dbReference>
<feature type="domain" description="CBM2" evidence="13">
    <location>
        <begin position="39"/>
        <end position="148"/>
    </location>
</feature>
<name>A0A7W3TD52_9ACTN</name>
<keyword evidence="4" id="KW-1015">Disulfide bond</keyword>
<dbReference type="GO" id="GO:0004553">
    <property type="term" value="F:hydrolase activity, hydrolyzing O-glycosyl compounds"/>
    <property type="evidence" value="ECO:0007669"/>
    <property type="project" value="InterPro"/>
</dbReference>
<sequence length="613" mass="63952">MSRTNPPPKRRFTQRTAILSATALLAAGVGAGGLMQGTASANALGCSVDYSTNDWGSGFTANISINNGGSAAINGWTLTYDYSGNQQLQQGWNAQWSQSGRTVSVSNVDWNRTIAAGSSVSFGGNFSYSGTNAAPTSFAVNGVTCSDDGGSGGSDGGNGGNDGGTGGNDGGTGGNDGGTGGPGGPGGPGNGERVDNPYVGAGVYVNPEWSANAASEPGGSAIAHLPTGVWLDRIAAIEGAGQAGNRTMGLREHLDEAVVQAQDHDNFVFQVVIYNLPGRDCAALASNGELGPEELDRYKDEYIGPIADILSDPKYSDLRIVAVIEIDSLPNLVTNVGNSEGATEMCDRMLANRGYVRGVGHALATLGAIPNVYNYIDAAHHGWIGWDSNFVPSARIFHEAANAEGATPADVHGFITNTSNYSPTVEPYFKVTDSVNGVSVRQAEFVDWNDYVDEQSFAQALRQELVRQGFDSGIGMLIDTSRNGWGGPNRPTGPGPMTTVDAYVDGSRIEQRYNKGNWCNQAGAGLGERPTTAPAPGIDAYVWIKPPGESDGASREIPNDEGKGFDRMCDPTYQGNARNGFSPSGALPDAPVAGHWFSAQFQELLANAYPPVN</sequence>
<keyword evidence="15" id="KW-1185">Reference proteome</keyword>
<dbReference type="PROSITE" id="PS51318">
    <property type="entry name" value="TAT"/>
    <property type="match status" value="1"/>
</dbReference>
<dbReference type="GO" id="GO:0030245">
    <property type="term" value="P:cellulose catabolic process"/>
    <property type="evidence" value="ECO:0007669"/>
    <property type="project" value="UniProtKB-KW"/>
</dbReference>
<dbReference type="InterPro" id="IPR036434">
    <property type="entry name" value="Beta_cellobiohydrolase_sf"/>
</dbReference>
<dbReference type="InterPro" id="IPR001524">
    <property type="entry name" value="Glyco_hydro_6_CS"/>
</dbReference>
<evidence type="ECO:0000256" key="11">
    <source>
        <dbReference type="RuleBase" id="RU361186"/>
    </source>
</evidence>
<dbReference type="Gene3D" id="3.20.20.40">
    <property type="entry name" value="1, 4-beta cellobiohydrolase"/>
    <property type="match status" value="1"/>
</dbReference>
<evidence type="ECO:0000256" key="2">
    <source>
        <dbReference type="ARBA" id="ARBA00022801"/>
    </source>
</evidence>
<comment type="similarity">
    <text evidence="11">Belongs to the glycosyl hydrolase family 6.</text>
</comment>
<evidence type="ECO:0000256" key="12">
    <source>
        <dbReference type="SAM" id="MobiDB-lite"/>
    </source>
</evidence>
<evidence type="ECO:0000313" key="14">
    <source>
        <dbReference type="EMBL" id="MBB0244532.1"/>
    </source>
</evidence>